<keyword evidence="2" id="KW-1185">Reference proteome</keyword>
<proteinExistence type="predicted"/>
<evidence type="ECO:0000313" key="2">
    <source>
        <dbReference type="Proteomes" id="UP000290288"/>
    </source>
</evidence>
<dbReference type="OrthoDB" id="3067340at2759"/>
<dbReference type="AlphaFoldDB" id="A0A4Q2D4A8"/>
<organism evidence="1 2">
    <name type="scientific">Candolleomyces aberdarensis</name>
    <dbReference type="NCBI Taxonomy" id="2316362"/>
    <lineage>
        <taxon>Eukaryota</taxon>
        <taxon>Fungi</taxon>
        <taxon>Dikarya</taxon>
        <taxon>Basidiomycota</taxon>
        <taxon>Agaricomycotina</taxon>
        <taxon>Agaricomycetes</taxon>
        <taxon>Agaricomycetidae</taxon>
        <taxon>Agaricales</taxon>
        <taxon>Agaricineae</taxon>
        <taxon>Psathyrellaceae</taxon>
        <taxon>Candolleomyces</taxon>
    </lineage>
</organism>
<accession>A0A4Q2D4A8</accession>
<dbReference type="EMBL" id="SDEE01000747">
    <property type="protein sequence ID" value="RXW14193.1"/>
    <property type="molecule type" value="Genomic_DNA"/>
</dbReference>
<evidence type="ECO:0000313" key="1">
    <source>
        <dbReference type="EMBL" id="RXW14193.1"/>
    </source>
</evidence>
<sequence>MRVNQLTISGSTVITVIEGDIFQPGDMDLFVPQGSMGAITQFLADETDYVEEIPMSVDKVAGAPRNAYTSPDENGIVDVKMYIHPCTGNLINLVETKLPSSPSAVMLFHSTMVMNFITWNSIVSAYPWMLADRVGLLNSYRYKETRKVAECLQKYKGRGFQVVDAAAEWIGSHTCRTYGYCGHTIRSVLDRSTMRLCFESMSNMRADVVDSSLTWLLACRVQCEESSMYCPEAGWIRAASGECLVKFIDPNIHVSMQH</sequence>
<comment type="caution">
    <text evidence="1">The sequence shown here is derived from an EMBL/GenBank/DDBJ whole genome shotgun (WGS) entry which is preliminary data.</text>
</comment>
<reference evidence="1 2" key="1">
    <citation type="submission" date="2019-01" db="EMBL/GenBank/DDBJ databases">
        <title>Draft genome sequence of Psathyrella aberdarensis IHI B618.</title>
        <authorList>
            <person name="Buettner E."/>
            <person name="Kellner H."/>
        </authorList>
    </citation>
    <scope>NUCLEOTIDE SEQUENCE [LARGE SCALE GENOMIC DNA]</scope>
    <source>
        <strain evidence="1 2">IHI B618</strain>
    </source>
</reference>
<name>A0A4Q2D4A8_9AGAR</name>
<dbReference type="Proteomes" id="UP000290288">
    <property type="component" value="Unassembled WGS sequence"/>
</dbReference>
<gene>
    <name evidence="1" type="ORF">EST38_g11662</name>
</gene>
<protein>
    <submittedName>
        <fullName evidence="1">Uncharacterized protein</fullName>
    </submittedName>
</protein>